<gene>
    <name evidence="1" type="ORF">ACFY35_01640</name>
</gene>
<organism evidence="1 2">
    <name type="scientific">Paractinoplanes globisporus</name>
    <dbReference type="NCBI Taxonomy" id="113565"/>
    <lineage>
        <taxon>Bacteria</taxon>
        <taxon>Bacillati</taxon>
        <taxon>Actinomycetota</taxon>
        <taxon>Actinomycetes</taxon>
        <taxon>Micromonosporales</taxon>
        <taxon>Micromonosporaceae</taxon>
        <taxon>Paractinoplanes</taxon>
    </lineage>
</organism>
<reference evidence="1 2" key="1">
    <citation type="submission" date="2024-10" db="EMBL/GenBank/DDBJ databases">
        <title>The Natural Products Discovery Center: Release of the First 8490 Sequenced Strains for Exploring Actinobacteria Biosynthetic Diversity.</title>
        <authorList>
            <person name="Kalkreuter E."/>
            <person name="Kautsar S.A."/>
            <person name="Yang D."/>
            <person name="Bader C.D."/>
            <person name="Teijaro C.N."/>
            <person name="Fluegel L."/>
            <person name="Davis C.M."/>
            <person name="Simpson J.R."/>
            <person name="Lauterbach L."/>
            <person name="Steele A.D."/>
            <person name="Gui C."/>
            <person name="Meng S."/>
            <person name="Li G."/>
            <person name="Viehrig K."/>
            <person name="Ye F."/>
            <person name="Su P."/>
            <person name="Kiefer A.F."/>
            <person name="Nichols A."/>
            <person name="Cepeda A.J."/>
            <person name="Yan W."/>
            <person name="Fan B."/>
            <person name="Jiang Y."/>
            <person name="Adhikari A."/>
            <person name="Zheng C.-J."/>
            <person name="Schuster L."/>
            <person name="Cowan T.M."/>
            <person name="Smanski M.J."/>
            <person name="Chevrette M.G."/>
            <person name="De Carvalho L.P.S."/>
            <person name="Shen B."/>
        </authorList>
    </citation>
    <scope>NUCLEOTIDE SEQUENCE [LARGE SCALE GENOMIC DNA]</scope>
    <source>
        <strain evidence="1 2">NPDC000087</strain>
    </source>
</reference>
<evidence type="ECO:0000313" key="2">
    <source>
        <dbReference type="Proteomes" id="UP001602245"/>
    </source>
</evidence>
<keyword evidence="2" id="KW-1185">Reference proteome</keyword>
<dbReference type="EMBL" id="JBIAZU010000001">
    <property type="protein sequence ID" value="MFF5288110.1"/>
    <property type="molecule type" value="Genomic_DNA"/>
</dbReference>
<name>A0ABW6W488_9ACTN</name>
<dbReference type="Pfam" id="PF13238">
    <property type="entry name" value="AAA_18"/>
    <property type="match status" value="1"/>
</dbReference>
<dbReference type="SUPFAM" id="SSF52540">
    <property type="entry name" value="P-loop containing nucleoside triphosphate hydrolases"/>
    <property type="match status" value="1"/>
</dbReference>
<dbReference type="RefSeq" id="WP_026207102.1">
    <property type="nucleotide sequence ID" value="NZ_JBIAZU010000001.1"/>
</dbReference>
<protein>
    <submittedName>
        <fullName evidence="1">AAA family ATPase</fullName>
    </submittedName>
</protein>
<accession>A0ABW6W488</accession>
<dbReference type="Proteomes" id="UP001602245">
    <property type="component" value="Unassembled WGS sequence"/>
</dbReference>
<evidence type="ECO:0000313" key="1">
    <source>
        <dbReference type="EMBL" id="MFF5288110.1"/>
    </source>
</evidence>
<proteinExistence type="predicted"/>
<dbReference type="Gene3D" id="3.40.50.300">
    <property type="entry name" value="P-loop containing nucleotide triphosphate hydrolases"/>
    <property type="match status" value="1"/>
</dbReference>
<dbReference type="InterPro" id="IPR027417">
    <property type="entry name" value="P-loop_NTPase"/>
</dbReference>
<sequence length="149" mass="16530">MARVLITGMSGVGKSTLLAEMSRRGYPVVDTDYDGWTLPDGTWDELRMAALLVEHREIVVSGTVENQGLFYEQFEQVVLLSAPLSVLLDRVARRPDNPYGKTAAEQAQIKRHLSDVEPLLRRGATAELDGRRPTEELADIVERLLAATP</sequence>
<comment type="caution">
    <text evidence="1">The sequence shown here is derived from an EMBL/GenBank/DDBJ whole genome shotgun (WGS) entry which is preliminary data.</text>
</comment>